<protein>
    <submittedName>
        <fullName evidence="1">Uncharacterized protein</fullName>
    </submittedName>
</protein>
<dbReference type="AlphaFoldDB" id="G0UTQ5"/>
<dbReference type="SUPFAM" id="SSF47095">
    <property type="entry name" value="HMG-box"/>
    <property type="match status" value="1"/>
</dbReference>
<dbReference type="VEuPathDB" id="TriTrypDB:TcIL3000_9_1660"/>
<dbReference type="EMBL" id="HE575322">
    <property type="protein sequence ID" value="CCC92769.1"/>
    <property type="molecule type" value="Genomic_DNA"/>
</dbReference>
<dbReference type="Gene3D" id="1.10.30.10">
    <property type="entry name" value="High mobility group box domain"/>
    <property type="match status" value="1"/>
</dbReference>
<evidence type="ECO:0000313" key="1">
    <source>
        <dbReference type="EMBL" id="CCC92769.1"/>
    </source>
</evidence>
<gene>
    <name evidence="1" type="ORF">TCIL3000_9_1660</name>
</gene>
<reference evidence="1" key="1">
    <citation type="journal article" date="2012" name="Proc. Natl. Acad. Sci. U.S.A.">
        <title>Antigenic diversity is generated by distinct evolutionary mechanisms in African trypanosome species.</title>
        <authorList>
            <person name="Jackson A.P."/>
            <person name="Berry A."/>
            <person name="Aslett M."/>
            <person name="Allison H.C."/>
            <person name="Burton P."/>
            <person name="Vavrova-Anderson J."/>
            <person name="Brown R."/>
            <person name="Browne H."/>
            <person name="Corton N."/>
            <person name="Hauser H."/>
            <person name="Gamble J."/>
            <person name="Gilderthorp R."/>
            <person name="Marcello L."/>
            <person name="McQuillan J."/>
            <person name="Otto T.D."/>
            <person name="Quail M.A."/>
            <person name="Sanders M.J."/>
            <person name="van Tonder A."/>
            <person name="Ginger M.L."/>
            <person name="Field M.C."/>
            <person name="Barry J.D."/>
            <person name="Hertz-Fowler C."/>
            <person name="Berriman M."/>
        </authorList>
    </citation>
    <scope>NUCLEOTIDE SEQUENCE</scope>
    <source>
        <strain evidence="1">IL3000</strain>
    </source>
</reference>
<dbReference type="InterPro" id="IPR036910">
    <property type="entry name" value="HMG_box_dom_sf"/>
</dbReference>
<accession>G0UTQ5</accession>
<sequence length="385" mass="44798">MRRCCNVSNGRPYFLVNVGHVRHKINGFSLFAKELQLKEGVLKAKDLAKGQENMKVVSKYWRRLPTKERNEYNKRAREIETMKVQNSDKAFNDFNLLMRLVYRSGDVAGAGDEAFTARMVSNTMAQLKSDHRKKLRKEFITRTVDIDSKTKEQMRHISWYFPRMRYFDSFTDMLRAVAPTQKELFIGVSRVLQVHRSSSHHSLAALNQKYESMKRAHLLKFLPITDEDTAAFERFCASNCANFDVEAFNIMRLFAQYRGLITAKKAPPGKEAVQYKMLMESDRFRESLYFKALRNLERAKAGRSADHGTYISYFHPDGVSVPPSTYVIDTSLCDVRVATLLAETRFGMSVYDDVMERTSCFRDPESNNLLQKAYIFPMRRRRDKE</sequence>
<name>G0UTQ5_TRYCI</name>
<organism evidence="1">
    <name type="scientific">Trypanosoma congolense (strain IL3000)</name>
    <dbReference type="NCBI Taxonomy" id="1068625"/>
    <lineage>
        <taxon>Eukaryota</taxon>
        <taxon>Discoba</taxon>
        <taxon>Euglenozoa</taxon>
        <taxon>Kinetoplastea</taxon>
        <taxon>Metakinetoplastina</taxon>
        <taxon>Trypanosomatida</taxon>
        <taxon>Trypanosomatidae</taxon>
        <taxon>Trypanosoma</taxon>
        <taxon>Nannomonas</taxon>
    </lineage>
</organism>
<proteinExistence type="predicted"/>